<dbReference type="Bgee" id="ENSLACG00000014837">
    <property type="expression patterns" value="Expressed in pectoral fin"/>
</dbReference>
<dbReference type="PROSITE" id="PS00518">
    <property type="entry name" value="ZF_RING_1"/>
    <property type="match status" value="1"/>
</dbReference>
<dbReference type="SUPFAM" id="SSF48403">
    <property type="entry name" value="Ankyrin repeat"/>
    <property type="match status" value="1"/>
</dbReference>
<dbReference type="GO" id="GO:0008270">
    <property type="term" value="F:zinc ion binding"/>
    <property type="evidence" value="ECO:0007669"/>
    <property type="project" value="UniProtKB-KW"/>
</dbReference>
<dbReference type="EMBL" id="AFYH01087054">
    <property type="status" value="NOT_ANNOTATED_CDS"/>
    <property type="molecule type" value="Genomic_DNA"/>
</dbReference>
<reference evidence="12" key="1">
    <citation type="submission" date="2011-08" db="EMBL/GenBank/DDBJ databases">
        <title>The draft genome of Latimeria chalumnae.</title>
        <authorList>
            <person name="Di Palma F."/>
            <person name="Alfoldi J."/>
            <person name="Johnson J."/>
            <person name="Berlin A."/>
            <person name="Gnerre S."/>
            <person name="Jaffe D."/>
            <person name="MacCallum I."/>
            <person name="Young S."/>
            <person name="Walker B.J."/>
            <person name="Lander E."/>
            <person name="Lindblad-Toh K."/>
        </authorList>
    </citation>
    <scope>NUCLEOTIDE SEQUENCE [LARGE SCALE GENOMIC DNA]</scope>
    <source>
        <strain evidence="12">Wild caught</strain>
    </source>
</reference>
<dbReference type="GeneTree" id="ENSGT00940000156532"/>
<keyword evidence="5 6" id="KW-0040">ANK repeat</keyword>
<dbReference type="PROSITE" id="PS50088">
    <property type="entry name" value="ANK_REPEAT"/>
    <property type="match status" value="3"/>
</dbReference>
<dbReference type="EMBL" id="AFYH01087057">
    <property type="status" value="NOT_ANNOTATED_CDS"/>
    <property type="molecule type" value="Genomic_DNA"/>
</dbReference>
<reference evidence="11" key="2">
    <citation type="submission" date="2025-08" db="UniProtKB">
        <authorList>
            <consortium name="Ensembl"/>
        </authorList>
    </citation>
    <scope>IDENTIFICATION</scope>
</reference>
<dbReference type="SMART" id="SM00248">
    <property type="entry name" value="ANK"/>
    <property type="match status" value="3"/>
</dbReference>
<proteinExistence type="predicted"/>
<dbReference type="InterPro" id="IPR001357">
    <property type="entry name" value="BRCT_dom"/>
</dbReference>
<dbReference type="PANTHER" id="PTHR24171">
    <property type="entry name" value="ANKYRIN REPEAT DOMAIN-CONTAINING PROTEIN 39-RELATED"/>
    <property type="match status" value="1"/>
</dbReference>
<reference evidence="11" key="3">
    <citation type="submission" date="2025-09" db="UniProtKB">
        <authorList>
            <consortium name="Ensembl"/>
        </authorList>
    </citation>
    <scope>IDENTIFICATION</scope>
</reference>
<dbReference type="EMBL" id="AFYH01087055">
    <property type="status" value="NOT_ANNOTATED_CDS"/>
    <property type="molecule type" value="Genomic_DNA"/>
</dbReference>
<feature type="compositionally biased region" description="Basic residues" evidence="8">
    <location>
        <begin position="194"/>
        <end position="211"/>
    </location>
</feature>
<keyword evidence="1" id="KW-0479">Metal-binding</keyword>
<dbReference type="CDD" id="cd16496">
    <property type="entry name" value="RING-HC_BARD1"/>
    <property type="match status" value="1"/>
</dbReference>
<feature type="domain" description="BRCT" evidence="10">
    <location>
        <begin position="663"/>
        <end position="773"/>
    </location>
</feature>
<dbReference type="FunFam" id="3.40.50.10190:FF:000019">
    <property type="entry name" value="BRCA1 associated RING domain 1"/>
    <property type="match status" value="1"/>
</dbReference>
<dbReference type="PRINTS" id="PR01415">
    <property type="entry name" value="ANKYRIN"/>
</dbReference>
<dbReference type="CDD" id="cd17720">
    <property type="entry name" value="BRCT_Bard1_rpt2"/>
    <property type="match status" value="1"/>
</dbReference>
<evidence type="ECO:0000256" key="4">
    <source>
        <dbReference type="ARBA" id="ARBA00022833"/>
    </source>
</evidence>
<feature type="compositionally biased region" description="Basic and acidic residues" evidence="8">
    <location>
        <begin position="230"/>
        <end position="245"/>
    </location>
</feature>
<evidence type="ECO:0000256" key="2">
    <source>
        <dbReference type="ARBA" id="ARBA00022737"/>
    </source>
</evidence>
<dbReference type="SUPFAM" id="SSF57850">
    <property type="entry name" value="RING/U-box"/>
    <property type="match status" value="1"/>
</dbReference>
<evidence type="ECO:0000256" key="8">
    <source>
        <dbReference type="SAM" id="MobiDB-lite"/>
    </source>
</evidence>
<dbReference type="GO" id="GO:0070531">
    <property type="term" value="C:BRCA1-A complex"/>
    <property type="evidence" value="ECO:0007669"/>
    <property type="project" value="TreeGrafter"/>
</dbReference>
<dbReference type="Pfam" id="PF14835">
    <property type="entry name" value="zf-RING_6"/>
    <property type="match status" value="1"/>
</dbReference>
<evidence type="ECO:0000256" key="3">
    <source>
        <dbReference type="ARBA" id="ARBA00022771"/>
    </source>
</evidence>
<feature type="repeat" description="ANK" evidence="6">
    <location>
        <begin position="456"/>
        <end position="488"/>
    </location>
</feature>
<dbReference type="EMBL" id="AFYH01087059">
    <property type="status" value="NOT_ANNOTATED_CDS"/>
    <property type="molecule type" value="Genomic_DNA"/>
</dbReference>
<organism evidence="11 12">
    <name type="scientific">Latimeria chalumnae</name>
    <name type="common">Coelacanth</name>
    <dbReference type="NCBI Taxonomy" id="7897"/>
    <lineage>
        <taxon>Eukaryota</taxon>
        <taxon>Metazoa</taxon>
        <taxon>Chordata</taxon>
        <taxon>Craniata</taxon>
        <taxon>Vertebrata</taxon>
        <taxon>Euteleostomi</taxon>
        <taxon>Coelacanthiformes</taxon>
        <taxon>Coelacanthidae</taxon>
        <taxon>Latimeria</taxon>
    </lineage>
</organism>
<dbReference type="AlphaFoldDB" id="H3B4M3"/>
<dbReference type="InterPro" id="IPR039503">
    <property type="entry name" value="BARD1_Znf-RING"/>
</dbReference>
<dbReference type="Pfam" id="PF00533">
    <property type="entry name" value="BRCT"/>
    <property type="match status" value="1"/>
</dbReference>
<keyword evidence="4" id="KW-0862">Zinc</keyword>
<dbReference type="SMART" id="SM00292">
    <property type="entry name" value="BRCT"/>
    <property type="match status" value="2"/>
</dbReference>
<dbReference type="InterPro" id="IPR017907">
    <property type="entry name" value="Znf_RING_CS"/>
</dbReference>
<dbReference type="PANTHER" id="PTHR24171:SF8">
    <property type="entry name" value="BRCA1-ASSOCIATED RING DOMAIN PROTEIN 1"/>
    <property type="match status" value="1"/>
</dbReference>
<feature type="compositionally biased region" description="Low complexity" evidence="8">
    <location>
        <begin position="16"/>
        <end position="25"/>
    </location>
</feature>
<dbReference type="CDD" id="cd17734">
    <property type="entry name" value="BRCT_Bard1_rpt1"/>
    <property type="match status" value="1"/>
</dbReference>
<feature type="compositionally biased region" description="Polar residues" evidence="8">
    <location>
        <begin position="340"/>
        <end position="356"/>
    </location>
</feature>
<feature type="region of interest" description="Disordered" evidence="8">
    <location>
        <begin position="184"/>
        <end position="248"/>
    </location>
</feature>
<dbReference type="Ensembl" id="ENSLACT00000016963.1">
    <property type="protein sequence ID" value="ENSLACP00000016844.1"/>
    <property type="gene ID" value="ENSLACG00000014837.2"/>
</dbReference>
<name>H3B4M3_LATCH</name>
<evidence type="ECO:0000256" key="6">
    <source>
        <dbReference type="PROSITE-ProRule" id="PRU00023"/>
    </source>
</evidence>
<keyword evidence="3 7" id="KW-0863">Zinc-finger</keyword>
<evidence type="ECO:0000259" key="10">
    <source>
        <dbReference type="PROSITE" id="PS50172"/>
    </source>
</evidence>
<dbReference type="GO" id="GO:0004842">
    <property type="term" value="F:ubiquitin-protein transferase activity"/>
    <property type="evidence" value="ECO:0007669"/>
    <property type="project" value="TreeGrafter"/>
</dbReference>
<evidence type="ECO:0000259" key="9">
    <source>
        <dbReference type="PROSITE" id="PS50089"/>
    </source>
</evidence>
<dbReference type="EMBL" id="AFYH01087058">
    <property type="status" value="NOT_ANNOTATED_CDS"/>
    <property type="molecule type" value="Genomic_DNA"/>
</dbReference>
<feature type="region of interest" description="Disordered" evidence="8">
    <location>
        <begin position="1"/>
        <end position="25"/>
    </location>
</feature>
<feature type="region of interest" description="Disordered" evidence="8">
    <location>
        <begin position="119"/>
        <end position="140"/>
    </location>
</feature>
<keyword evidence="2" id="KW-0677">Repeat</keyword>
<dbReference type="EMBL" id="AFYH01087051">
    <property type="status" value="NOT_ANNOTATED_CDS"/>
    <property type="molecule type" value="Genomic_DNA"/>
</dbReference>
<evidence type="ECO:0000256" key="1">
    <source>
        <dbReference type="ARBA" id="ARBA00022723"/>
    </source>
</evidence>
<dbReference type="GO" id="GO:0085020">
    <property type="term" value="P:protein K6-linked ubiquitination"/>
    <property type="evidence" value="ECO:0007669"/>
    <property type="project" value="TreeGrafter"/>
</dbReference>
<dbReference type="Proteomes" id="UP000008672">
    <property type="component" value="Unassembled WGS sequence"/>
</dbReference>
<dbReference type="Gene3D" id="3.30.40.10">
    <property type="entry name" value="Zinc/RING finger domain, C3HC4 (zinc finger)"/>
    <property type="match status" value="1"/>
</dbReference>
<feature type="compositionally biased region" description="Basic residues" evidence="8">
    <location>
        <begin position="281"/>
        <end position="290"/>
    </location>
</feature>
<dbReference type="InterPro" id="IPR036770">
    <property type="entry name" value="Ankyrin_rpt-contain_sf"/>
</dbReference>
<dbReference type="EMBL" id="AFYH01087060">
    <property type="status" value="NOT_ANNOTATED_CDS"/>
    <property type="molecule type" value="Genomic_DNA"/>
</dbReference>
<feature type="compositionally biased region" description="Basic and acidic residues" evidence="8">
    <location>
        <begin position="1"/>
        <end position="12"/>
    </location>
</feature>
<evidence type="ECO:0000313" key="11">
    <source>
        <dbReference type="Ensembl" id="ENSLACP00000016844.1"/>
    </source>
</evidence>
<dbReference type="Gene3D" id="3.40.50.10190">
    <property type="entry name" value="BRCT domain"/>
    <property type="match status" value="2"/>
</dbReference>
<feature type="domain" description="BRCT" evidence="10">
    <location>
        <begin position="557"/>
        <end position="649"/>
    </location>
</feature>
<dbReference type="PROSITE" id="PS50297">
    <property type="entry name" value="ANK_REP_REGION"/>
    <property type="match status" value="3"/>
</dbReference>
<keyword evidence="12" id="KW-1185">Reference proteome</keyword>
<feature type="compositionally biased region" description="Polar residues" evidence="8">
    <location>
        <begin position="374"/>
        <end position="394"/>
    </location>
</feature>
<dbReference type="InterPro" id="IPR001841">
    <property type="entry name" value="Znf_RING"/>
</dbReference>
<dbReference type="InterPro" id="IPR036420">
    <property type="entry name" value="BRCT_dom_sf"/>
</dbReference>
<dbReference type="EMBL" id="AFYH01087053">
    <property type="status" value="NOT_ANNOTATED_CDS"/>
    <property type="molecule type" value="Genomic_DNA"/>
</dbReference>
<accession>H3B4M3</accession>
<evidence type="ECO:0000256" key="5">
    <source>
        <dbReference type="ARBA" id="ARBA00023043"/>
    </source>
</evidence>
<dbReference type="InterPro" id="IPR002110">
    <property type="entry name" value="Ankyrin_rpt"/>
</dbReference>
<evidence type="ECO:0000313" key="12">
    <source>
        <dbReference type="Proteomes" id="UP000008672"/>
    </source>
</evidence>
<dbReference type="Gene3D" id="1.25.40.20">
    <property type="entry name" value="Ankyrin repeat-containing domain"/>
    <property type="match status" value="1"/>
</dbReference>
<dbReference type="PROSITE" id="PS50089">
    <property type="entry name" value="ZF_RING_2"/>
    <property type="match status" value="1"/>
</dbReference>
<dbReference type="SUPFAM" id="SSF52113">
    <property type="entry name" value="BRCT domain"/>
    <property type="match status" value="2"/>
</dbReference>
<feature type="domain" description="RING-type" evidence="9">
    <location>
        <begin position="47"/>
        <end position="84"/>
    </location>
</feature>
<feature type="repeat" description="ANK" evidence="6">
    <location>
        <begin position="489"/>
        <end position="521"/>
    </location>
</feature>
<dbReference type="InterPro" id="IPR013083">
    <property type="entry name" value="Znf_RING/FYVE/PHD"/>
</dbReference>
<feature type="region of interest" description="Disordered" evidence="8">
    <location>
        <begin position="281"/>
        <end position="422"/>
    </location>
</feature>
<protein>
    <submittedName>
        <fullName evidence="11">BRCA1 associated RING domain 1</fullName>
    </submittedName>
</protein>
<evidence type="ECO:0000256" key="7">
    <source>
        <dbReference type="PROSITE-ProRule" id="PRU00175"/>
    </source>
</evidence>
<feature type="repeat" description="ANK" evidence="6">
    <location>
        <begin position="423"/>
        <end position="455"/>
    </location>
</feature>
<dbReference type="GO" id="GO:0031436">
    <property type="term" value="C:BRCA1-BARD1 complex"/>
    <property type="evidence" value="ECO:0007669"/>
    <property type="project" value="TreeGrafter"/>
</dbReference>
<dbReference type="Pfam" id="PF12796">
    <property type="entry name" value="Ank_2"/>
    <property type="match status" value="1"/>
</dbReference>
<feature type="compositionally biased region" description="Polar residues" evidence="8">
    <location>
        <begin position="405"/>
        <end position="414"/>
    </location>
</feature>
<sequence length="773" mass="84999">SPAPRREVEPRAGEGSSASVSCSSMESLPGWTRTRAALQQLETGLSCSKCAHILQEPLCLGGCEHIFCRSCVGERLGIRCPVCDIPAWAKDVQINRQLNNIIHLFNSLQSLVNTQEKPSAVDEGVPLKNSPEKPKAKPKMKMWFSPRSRTMRCALGKKTPQEGQQQEKQTADFDSVERMSASVYEFFPSPPKLRSPKKKSRPKPKQPKKKPLVCINQEWGFGKKNAKKNKKEEEKESSEEPHTERVVSFCSQPEVFCSLEPKNQVEDSQSSICEKPCRTLKSKKGAKRLRQLPSFPSALSLKRTRKEEPGLDLLSTSRKVSDRKASSSPVSKPSPQPNPESLTSCSENETVAQTSPAAVIANGTPSKKGGSGGQNAKRSPSAQKSPRTPFSSPKSKMRADKMESPTGTQLSPGNPQHLKRNHKGETPLHIASIKGDVAAVEDLLKNGVDPNIKDNAGWTPLHEACNHGHVQIVELLLKHKALVNTTGYQNDSPLHDAIKNGHVDIVRLLLLHGASQEAVNIFGLRPIDYAETDGMKSVLQLSSAGSSPSSQQCLVVGSSQRREGPVVLLGSGLSSSQRNELNKVVGLLKARKCTDFSSSVTHIVAPDDNILSTMKCMLGTLSGCWVLKFQWVTACLQKKARANEEDYELSPGARRGRFNRDQLLPQLFDGCYFYFLGSFKKHRKDDLIQLVRAGGGQVLARQPKPDSDVTQTVNTVAYHAEAGSDQCFCTQYILYEKSSGYRPKKTRVGKVWTAPSCWLIDCVTSFQLLPVCE</sequence>
<gene>
    <name evidence="11" type="primary">BARD1</name>
</gene>
<dbReference type="PROSITE" id="PS50172">
    <property type="entry name" value="BRCT"/>
    <property type="match status" value="2"/>
</dbReference>
<dbReference type="HOGENOM" id="CLU_021642_0_0_1"/>
<dbReference type="EMBL" id="AFYH01087052">
    <property type="status" value="NOT_ANNOTATED_CDS"/>
    <property type="molecule type" value="Genomic_DNA"/>
</dbReference>
<dbReference type="EMBL" id="AFYH01087056">
    <property type="status" value="NOT_ANNOTATED_CDS"/>
    <property type="molecule type" value="Genomic_DNA"/>
</dbReference>